<sequence length="689" mass="79585">MSQIPVQPPPSQPSMAFDPMAPKRRRNRMIQSCFHCRTRKLKCDREKPSCATCSKLNIVCEYISSGTATEIQSVHAISEKIERLEKEVALLRSKRTQALKATRRGKSSHSDEPIILGHALALFSPIRRDLFLNRIFEMYKVNAMKDPPADIKEELKDIRTTVEKTDLIKLQIKTEGTKLSDLIKEHIQDLNHVWYLVTRFFDSELYATFYFVDKESFINSLSSFSTPRADYDSDDYLFIGQVLIIMRITYLSFYNCGYNDAEVRALKPVSPDVFFLAKMCLDYTFPTTQDSCLNYIQLFMFIILYQTFNIDDLSPVHDWVVSDLNKLLRLCYINRLNIDSGSDIQRRIWSVVLELDLMRFFYDGSPLSISMDSYTTALPSSSKNSYQQVVHTMMLERSSVYSLVQPISCQLDNVREPPTIRKYESQIDAVNEYLQTCTLETIMAMPSLTVEQKVIKLTKMNNFLDLSSLCFMLCAHMLLHFFSQNDIDNSAKFSMKVIRALNALTPISYFLNSDSHHEYNLESHFGLTFNLIPKITQILHRCFQLHFSLLIRLIYMQSKDARFDLEPAMDLLLSNTKIILTNLGRIGDRFAFARRIHKFGSDAILTTIGLKPESSVRQRLLDYMKTTIDLKMDMDLQYIIPRDITDNLVKLTGEVEISTSPGPDLLDFLLENHLDPFSTQKIDSMLFTL</sequence>
<protein>
    <submittedName>
        <fullName evidence="7">CYFA0S37e00254g1_1</fullName>
    </submittedName>
    <submittedName>
        <fullName evidence="8">Oleate-activated transcription factor 1</fullName>
    </submittedName>
</protein>
<dbReference type="EMBL" id="LK052922">
    <property type="protein sequence ID" value="CDR47754.1"/>
    <property type="molecule type" value="Genomic_DNA"/>
</dbReference>
<gene>
    <name evidence="8" type="ORF">BON22_3591</name>
    <name evidence="7" type="ORF">CYFA0S_37e00254g</name>
</gene>
<dbReference type="EMBL" id="MPUK01000006">
    <property type="protein sequence ID" value="ONH66781.1"/>
    <property type="molecule type" value="Genomic_DNA"/>
</dbReference>
<dbReference type="AlphaFoldDB" id="A0A061BIN6"/>
<feature type="coiled-coil region" evidence="5">
    <location>
        <begin position="74"/>
        <end position="101"/>
    </location>
</feature>
<dbReference type="GO" id="GO:0000981">
    <property type="term" value="F:DNA-binding transcription factor activity, RNA polymerase II-specific"/>
    <property type="evidence" value="ECO:0007669"/>
    <property type="project" value="InterPro"/>
</dbReference>
<dbReference type="Pfam" id="PF00172">
    <property type="entry name" value="Zn_clus"/>
    <property type="match status" value="1"/>
</dbReference>
<keyword evidence="2" id="KW-0479">Metal-binding</keyword>
<dbReference type="PROSITE" id="PS50048">
    <property type="entry name" value="ZN2_CY6_FUNGAL_2"/>
    <property type="match status" value="1"/>
</dbReference>
<dbReference type="OrthoDB" id="2943660at2759"/>
<keyword evidence="9" id="KW-1185">Reference proteome</keyword>
<dbReference type="GO" id="GO:0045944">
    <property type="term" value="P:positive regulation of transcription by RNA polymerase II"/>
    <property type="evidence" value="ECO:0007669"/>
    <property type="project" value="UniProtKB-ARBA"/>
</dbReference>
<proteinExistence type="predicted"/>
<dbReference type="PRINTS" id="PR00755">
    <property type="entry name" value="AFLATOXINBRP"/>
</dbReference>
<dbReference type="PANTHER" id="PTHR46910:SF3">
    <property type="entry name" value="HALOTOLERANCE PROTEIN 9-RELATED"/>
    <property type="match status" value="1"/>
</dbReference>
<name>A0A061BIN6_CYBFA</name>
<evidence type="ECO:0000256" key="3">
    <source>
        <dbReference type="ARBA" id="ARBA00023125"/>
    </source>
</evidence>
<evidence type="ECO:0000313" key="9">
    <source>
        <dbReference type="Proteomes" id="UP000189513"/>
    </source>
</evidence>
<dbReference type="InterPro" id="IPR036864">
    <property type="entry name" value="Zn2-C6_fun-type_DNA-bd_sf"/>
</dbReference>
<dbReference type="STRING" id="36022.A0A061BIN6"/>
<keyword evidence="5" id="KW-0175">Coiled coil</keyword>
<dbReference type="GO" id="GO:0008270">
    <property type="term" value="F:zinc ion binding"/>
    <property type="evidence" value="ECO:0007669"/>
    <property type="project" value="InterPro"/>
</dbReference>
<dbReference type="SMART" id="SM00066">
    <property type="entry name" value="GAL4"/>
    <property type="match status" value="1"/>
</dbReference>
<dbReference type="VEuPathDB" id="FungiDB:BON22_3591"/>
<evidence type="ECO:0000256" key="4">
    <source>
        <dbReference type="ARBA" id="ARBA00023242"/>
    </source>
</evidence>
<dbReference type="PANTHER" id="PTHR46910">
    <property type="entry name" value="TRANSCRIPTION FACTOR PDR1"/>
    <property type="match status" value="1"/>
</dbReference>
<reference evidence="8" key="3">
    <citation type="submission" date="2017-01" db="EMBL/GenBank/DDBJ databases">
        <authorList>
            <person name="Mah S.A."/>
            <person name="Swanson W.J."/>
            <person name="Moy G.W."/>
            <person name="Vacquier V.D."/>
        </authorList>
    </citation>
    <scope>NUCLEOTIDE SEQUENCE [LARGE SCALE GENOMIC DNA]</scope>
    <source>
        <strain evidence="8">65</strain>
    </source>
</reference>
<keyword evidence="3" id="KW-0238">DNA-binding</keyword>
<dbReference type="GO" id="GO:0003677">
    <property type="term" value="F:DNA binding"/>
    <property type="evidence" value="ECO:0007669"/>
    <property type="project" value="UniProtKB-KW"/>
</dbReference>
<evidence type="ECO:0000256" key="1">
    <source>
        <dbReference type="ARBA" id="ARBA00004123"/>
    </source>
</evidence>
<dbReference type="Gene3D" id="4.10.240.10">
    <property type="entry name" value="Zn(2)-C6 fungal-type DNA-binding domain"/>
    <property type="match status" value="1"/>
</dbReference>
<dbReference type="GO" id="GO:0005634">
    <property type="term" value="C:nucleus"/>
    <property type="evidence" value="ECO:0007669"/>
    <property type="project" value="UniProtKB-SubCell"/>
</dbReference>
<evidence type="ECO:0000256" key="2">
    <source>
        <dbReference type="ARBA" id="ARBA00022723"/>
    </source>
</evidence>
<dbReference type="CDD" id="cd00067">
    <property type="entry name" value="GAL4"/>
    <property type="match status" value="1"/>
</dbReference>
<dbReference type="CDD" id="cd12148">
    <property type="entry name" value="fungal_TF_MHR"/>
    <property type="match status" value="1"/>
</dbReference>
<dbReference type="InterPro" id="IPR001138">
    <property type="entry name" value="Zn2Cys6_DnaBD"/>
</dbReference>
<evidence type="ECO:0000313" key="7">
    <source>
        <dbReference type="EMBL" id="CDR47754.1"/>
    </source>
</evidence>
<keyword evidence="4" id="KW-0539">Nucleus</keyword>
<evidence type="ECO:0000256" key="5">
    <source>
        <dbReference type="SAM" id="Coils"/>
    </source>
</evidence>
<reference evidence="7" key="1">
    <citation type="journal article" date="2014" name="Genome Announc.">
        <title>Genome sequence of the yeast Cyberlindnera fabianii (Hansenula fabianii).</title>
        <authorList>
            <person name="Freel K.C."/>
            <person name="Sarilar V."/>
            <person name="Neuveglise C."/>
            <person name="Devillers H."/>
            <person name="Friedrich A."/>
            <person name="Schacherer J."/>
        </authorList>
    </citation>
    <scope>NUCLEOTIDE SEQUENCE</scope>
    <source>
        <strain evidence="7">YJS4271</strain>
    </source>
</reference>
<dbReference type="PROSITE" id="PS00463">
    <property type="entry name" value="ZN2_CY6_FUNGAL_1"/>
    <property type="match status" value="1"/>
</dbReference>
<dbReference type="Proteomes" id="UP000189513">
    <property type="component" value="Unassembled WGS sequence"/>
</dbReference>
<reference evidence="9" key="2">
    <citation type="journal article" date="2017" name="Genome Announc.">
        <title>Genome sequences of Cyberlindnera fabianii 65, Pichia kudriavzevii 129, and Saccharomyces cerevisiae 131 isolated from fermented masau fruits in Zimbabwe.</title>
        <authorList>
            <person name="van Rijswijck I.M.H."/>
            <person name="Derks M.F.L."/>
            <person name="Abee T."/>
            <person name="de Ridder D."/>
            <person name="Smid E.J."/>
        </authorList>
    </citation>
    <scope>NUCLEOTIDE SEQUENCE [LARGE SCALE GENOMIC DNA]</scope>
    <source>
        <strain evidence="9">65</strain>
    </source>
</reference>
<evidence type="ECO:0000259" key="6">
    <source>
        <dbReference type="PROSITE" id="PS50048"/>
    </source>
</evidence>
<comment type="subcellular location">
    <subcellularLocation>
        <location evidence="1">Nucleus</location>
    </subcellularLocation>
</comment>
<organism evidence="7">
    <name type="scientific">Cyberlindnera fabianii</name>
    <name type="common">Yeast</name>
    <name type="synonym">Hansenula fabianii</name>
    <dbReference type="NCBI Taxonomy" id="36022"/>
    <lineage>
        <taxon>Eukaryota</taxon>
        <taxon>Fungi</taxon>
        <taxon>Dikarya</taxon>
        <taxon>Ascomycota</taxon>
        <taxon>Saccharomycotina</taxon>
        <taxon>Saccharomycetes</taxon>
        <taxon>Phaffomycetales</taxon>
        <taxon>Phaffomycetaceae</taxon>
        <taxon>Cyberlindnera</taxon>
    </lineage>
</organism>
<feature type="domain" description="Zn(2)-C6 fungal-type" evidence="6">
    <location>
        <begin position="32"/>
        <end position="62"/>
    </location>
</feature>
<evidence type="ECO:0000313" key="8">
    <source>
        <dbReference type="EMBL" id="ONH66781.1"/>
    </source>
</evidence>
<accession>A0A061BIN6</accession>
<dbReference type="SUPFAM" id="SSF57701">
    <property type="entry name" value="Zn2/Cys6 DNA-binding domain"/>
    <property type="match status" value="1"/>
</dbReference>
<dbReference type="InterPro" id="IPR050987">
    <property type="entry name" value="AtrR-like"/>
</dbReference>